<dbReference type="Proteomes" id="UP000182737">
    <property type="component" value="Unassembled WGS sequence"/>
</dbReference>
<name>A0A1I3N579_9SPIR</name>
<dbReference type="EMBL" id="FORI01000012">
    <property type="protein sequence ID" value="SFJ04215.1"/>
    <property type="molecule type" value="Genomic_DNA"/>
</dbReference>
<accession>A0A1I3N579</accession>
<protein>
    <submittedName>
        <fullName evidence="1">Uncharacterized protein</fullName>
    </submittedName>
</protein>
<reference evidence="2" key="1">
    <citation type="submission" date="2016-10" db="EMBL/GenBank/DDBJ databases">
        <authorList>
            <person name="Varghese N."/>
            <person name="Submissions S."/>
        </authorList>
    </citation>
    <scope>NUCLEOTIDE SEQUENCE [LARGE SCALE GENOMIC DNA]</scope>
    <source>
        <strain evidence="2">XBD1002</strain>
    </source>
</reference>
<proteinExistence type="predicted"/>
<sequence>MPLRVISYDGASYKQQLMDEKVEQYYPVCTLVLYFGTKTKWTAPKTLHKCISILNELKPFVSDYKINVFNIAWLDDKTINMFNSDFKFIAKYFQTKRKNTKYIPTNEQITHVDSIIKTFKALTGDKRFEEIYNKANLKNKRGGVTMDEFLDKIINEGIEKGRAEEKADLIRKMMDKKYTTEQIADLLDISVKEIKKIAAKVPVEA</sequence>
<gene>
    <name evidence="1" type="ORF">SAMN04487775_11232</name>
</gene>
<evidence type="ECO:0000313" key="2">
    <source>
        <dbReference type="Proteomes" id="UP000182737"/>
    </source>
</evidence>
<dbReference type="OrthoDB" id="2027750at2"/>
<keyword evidence="2" id="KW-1185">Reference proteome</keyword>
<dbReference type="AlphaFoldDB" id="A0A1I3N579"/>
<organism evidence="1 2">
    <name type="scientific">Treponema bryantii</name>
    <dbReference type="NCBI Taxonomy" id="163"/>
    <lineage>
        <taxon>Bacteria</taxon>
        <taxon>Pseudomonadati</taxon>
        <taxon>Spirochaetota</taxon>
        <taxon>Spirochaetia</taxon>
        <taxon>Spirochaetales</taxon>
        <taxon>Treponemataceae</taxon>
        <taxon>Treponema</taxon>
    </lineage>
</organism>
<evidence type="ECO:0000313" key="1">
    <source>
        <dbReference type="EMBL" id="SFJ04215.1"/>
    </source>
</evidence>